<feature type="transmembrane region" description="Helical" evidence="1">
    <location>
        <begin position="541"/>
        <end position="561"/>
    </location>
</feature>
<name>A0ABW2NEA0_9BACL</name>
<evidence type="ECO:0000313" key="3">
    <source>
        <dbReference type="EMBL" id="MFC7364392.1"/>
    </source>
</evidence>
<keyword evidence="1" id="KW-1133">Transmembrane helix</keyword>
<dbReference type="GO" id="GO:0016787">
    <property type="term" value="F:hydrolase activity"/>
    <property type="evidence" value="ECO:0007669"/>
    <property type="project" value="UniProtKB-KW"/>
</dbReference>
<feature type="domain" description="Beta-lactamase-related" evidence="2">
    <location>
        <begin position="13"/>
        <end position="323"/>
    </location>
</feature>
<keyword evidence="1" id="KW-0472">Membrane</keyword>
<dbReference type="EC" id="3.-.-.-" evidence="3"/>
<dbReference type="InterPro" id="IPR012338">
    <property type="entry name" value="Beta-lactam/transpept-like"/>
</dbReference>
<dbReference type="EMBL" id="JBHTCT010000010">
    <property type="protein sequence ID" value="MFC7364392.1"/>
    <property type="molecule type" value="Genomic_DNA"/>
</dbReference>
<feature type="transmembrane region" description="Helical" evidence="1">
    <location>
        <begin position="445"/>
        <end position="467"/>
    </location>
</feature>
<reference evidence="4" key="1">
    <citation type="journal article" date="2019" name="Int. J. Syst. Evol. Microbiol.">
        <title>The Global Catalogue of Microorganisms (GCM) 10K type strain sequencing project: providing services to taxonomists for standard genome sequencing and annotation.</title>
        <authorList>
            <consortium name="The Broad Institute Genomics Platform"/>
            <consortium name="The Broad Institute Genome Sequencing Center for Infectious Disease"/>
            <person name="Wu L."/>
            <person name="Ma J."/>
        </authorList>
    </citation>
    <scope>NUCLEOTIDE SEQUENCE [LARGE SCALE GENOMIC DNA]</scope>
    <source>
        <strain evidence="4">JCM 4738</strain>
    </source>
</reference>
<comment type="caution">
    <text evidence="3">The sequence shown here is derived from an EMBL/GenBank/DDBJ whole genome shotgun (WGS) entry which is preliminary data.</text>
</comment>
<protein>
    <submittedName>
        <fullName evidence="3">Serine hydrolase domain-containing protein</fullName>
        <ecNumber evidence="3">3.-.-.-</ecNumber>
    </submittedName>
</protein>
<evidence type="ECO:0000256" key="1">
    <source>
        <dbReference type="SAM" id="Phobius"/>
    </source>
</evidence>
<keyword evidence="3" id="KW-0378">Hydrolase</keyword>
<dbReference type="InterPro" id="IPR001466">
    <property type="entry name" value="Beta-lactam-related"/>
</dbReference>
<dbReference type="Gene3D" id="3.40.710.10">
    <property type="entry name" value="DD-peptidase/beta-lactamase superfamily"/>
    <property type="match status" value="1"/>
</dbReference>
<proteinExistence type="predicted"/>
<gene>
    <name evidence="3" type="ORF">ACFQQH_04440</name>
</gene>
<organism evidence="3 4">
    <name type="scientific">Bhargavaea changchunensis</name>
    <dbReference type="NCBI Taxonomy" id="2134037"/>
    <lineage>
        <taxon>Bacteria</taxon>
        <taxon>Bacillati</taxon>
        <taxon>Bacillota</taxon>
        <taxon>Bacilli</taxon>
        <taxon>Bacillales</taxon>
        <taxon>Caryophanaceae</taxon>
        <taxon>Bhargavaea</taxon>
    </lineage>
</organism>
<dbReference type="Proteomes" id="UP001596483">
    <property type="component" value="Unassembled WGS sequence"/>
</dbReference>
<dbReference type="SUPFAM" id="SSF56601">
    <property type="entry name" value="beta-lactamase/transpeptidase-like"/>
    <property type="match status" value="1"/>
</dbReference>
<feature type="transmembrane region" description="Helical" evidence="1">
    <location>
        <begin position="474"/>
        <end position="495"/>
    </location>
</feature>
<feature type="transmembrane region" description="Helical" evidence="1">
    <location>
        <begin position="507"/>
        <end position="529"/>
    </location>
</feature>
<dbReference type="PANTHER" id="PTHR46825">
    <property type="entry name" value="D-ALANYL-D-ALANINE-CARBOXYPEPTIDASE/ENDOPEPTIDASE AMPH"/>
    <property type="match status" value="1"/>
</dbReference>
<keyword evidence="4" id="KW-1185">Reference proteome</keyword>
<keyword evidence="1" id="KW-0812">Transmembrane</keyword>
<accession>A0ABW2NEA0</accession>
<dbReference type="Pfam" id="PF00144">
    <property type="entry name" value="Beta-lactamase"/>
    <property type="match status" value="1"/>
</dbReference>
<dbReference type="PANTHER" id="PTHR46825:SF9">
    <property type="entry name" value="BETA-LACTAMASE-RELATED DOMAIN-CONTAINING PROTEIN"/>
    <property type="match status" value="1"/>
</dbReference>
<sequence length="565" mass="62947">MEEALSDYLNEHGEKAAGVAVIVVNEDEITYLMDGYADIKRQVPVDEETIFEWGSVSKVLIWISILQLEEAGHLELDKDIATYLPRDFHSKLSFDSPVTLTHLMNHTAGYDDSYTDLMVLKPAEIASLKEVLEAADVRQVFPPGEVVAYSNYGAGLAAYVVEEVSGMDFRLYVQKHIFEPLQMTKTSIDAEQNDLPWVKEQRKNVQGYSEDLQLIQPNHYVIPLYPAGSVTGVASDLQKLLKALLSEDGAPLFRHRQTLDALLLPTLYYPGTNVPRMANGLVSLPSESGQVFGHGGNTVAFSSSFYVDRQAGTGVLVMTNMANERTFTLGIPEIVFGKPHKENPSTLEDSSKWAGIYEPARVPRHGFSKVYGLLLRSKSEQAEAHDLTMNGLRYSQTGPGMYLTGDDFSAYAIDVYSEHPVNGNMLSSAQTDMLRIPIYQHLLEWGSIALGALAALLSIVFMLFSLLRKIRIHTILLMQHVLNLLAVLNAVWIAYRTASITTYTSIHPFLTANLFYVAASWVVSGILIARMRTGRKDKREAFIGILTVMTAVVLTGNILYWEFYF</sequence>
<evidence type="ECO:0000259" key="2">
    <source>
        <dbReference type="Pfam" id="PF00144"/>
    </source>
</evidence>
<dbReference type="InterPro" id="IPR050491">
    <property type="entry name" value="AmpC-like"/>
</dbReference>
<evidence type="ECO:0000313" key="4">
    <source>
        <dbReference type="Proteomes" id="UP001596483"/>
    </source>
</evidence>